<dbReference type="EMBL" id="CM045876">
    <property type="protein sequence ID" value="KAI7942618.1"/>
    <property type="molecule type" value="Genomic_DNA"/>
</dbReference>
<reference evidence="2" key="1">
    <citation type="journal article" date="2018" name="BMC Genomics">
        <title>Genomic insights into host adaptation between the wheat stripe rust pathogen (Puccinia striiformis f. sp. tritici) and the barley stripe rust pathogen (Puccinia striiformis f. sp. hordei).</title>
        <authorList>
            <person name="Xia C."/>
            <person name="Wang M."/>
            <person name="Yin C."/>
            <person name="Cornejo O.E."/>
            <person name="Hulbert S.H."/>
            <person name="Chen X."/>
        </authorList>
    </citation>
    <scope>NUCLEOTIDE SEQUENCE [LARGE SCALE GENOMIC DNA]</scope>
    <source>
        <strain evidence="2">93-210</strain>
    </source>
</reference>
<dbReference type="Proteomes" id="UP001060170">
    <property type="component" value="Chromosome 12"/>
</dbReference>
<gene>
    <name evidence="1" type="ORF">MJO28_012645</name>
</gene>
<name>A0ACC0E3H6_9BASI</name>
<evidence type="ECO:0000313" key="2">
    <source>
        <dbReference type="Proteomes" id="UP001060170"/>
    </source>
</evidence>
<protein>
    <submittedName>
        <fullName evidence="1">Uncharacterized protein</fullName>
    </submittedName>
</protein>
<proteinExistence type="predicted"/>
<reference evidence="2" key="2">
    <citation type="journal article" date="2018" name="Mol. Plant Microbe Interact.">
        <title>Genome sequence resources for the wheat stripe rust pathogen (Puccinia striiformis f. sp. tritici) and the barley stripe rust pathogen (Puccinia striiformis f. sp. hordei).</title>
        <authorList>
            <person name="Xia C."/>
            <person name="Wang M."/>
            <person name="Yin C."/>
            <person name="Cornejo O.E."/>
            <person name="Hulbert S.H."/>
            <person name="Chen X."/>
        </authorList>
    </citation>
    <scope>NUCLEOTIDE SEQUENCE [LARGE SCALE GENOMIC DNA]</scope>
    <source>
        <strain evidence="2">93-210</strain>
    </source>
</reference>
<reference evidence="1 2" key="3">
    <citation type="journal article" date="2022" name="Microbiol. Spectr.">
        <title>Folding features and dynamics of 3D genome architecture in plant fungal pathogens.</title>
        <authorList>
            <person name="Xia C."/>
        </authorList>
    </citation>
    <scope>NUCLEOTIDE SEQUENCE [LARGE SCALE GENOMIC DNA]</scope>
    <source>
        <strain evidence="1 2">93-210</strain>
    </source>
</reference>
<evidence type="ECO:0000313" key="1">
    <source>
        <dbReference type="EMBL" id="KAI7942618.1"/>
    </source>
</evidence>
<accession>A0ACC0E3H6</accession>
<organism evidence="1 2">
    <name type="scientific">Puccinia striiformis f. sp. tritici</name>
    <dbReference type="NCBI Taxonomy" id="168172"/>
    <lineage>
        <taxon>Eukaryota</taxon>
        <taxon>Fungi</taxon>
        <taxon>Dikarya</taxon>
        <taxon>Basidiomycota</taxon>
        <taxon>Pucciniomycotina</taxon>
        <taxon>Pucciniomycetes</taxon>
        <taxon>Pucciniales</taxon>
        <taxon>Pucciniaceae</taxon>
        <taxon>Puccinia</taxon>
    </lineage>
</organism>
<comment type="caution">
    <text evidence="1">The sequence shown here is derived from an EMBL/GenBank/DDBJ whole genome shotgun (WGS) entry which is preliminary data.</text>
</comment>
<sequence length="692" mass="79620">MAESADLPPSDHGEISQYDHMGTYSTQSDVDWIHEMLLMDTDPCKGMSDHLTQASVAQNIQEAHDVQSAQTPIQVPRSYHGPPHSPAYESGRSLNSLIMDTSTNTMVASSMGIYVTPGSEDQRRKRLRNWQSVLTGLEGQDLNPLPSHFDQGILEHDHPRASQMNQRGSLYTKMQKNEGRQHKLAQNGEYTSADNQGQGICNEITHYPECSMADFRPHPMNREIQLNSPRHTVDQYTSGQATEGQQNHTSKLLKNKAQENPPEIVQILSGIDLKNHIMEILRPHFPQTHPENSYDIKPPNEPLNLQSHKTLKLQCEDQIKPYRAFYKDRMVELYQKFEAPTNSPVVNKIGDWDFFMVKIKQANPHTSDLMALIIPSTVEGKWYTNSRLYSIFTSIQRWMTKEVFNPQYGIPILGGEYIQNWINAQFGPVQIWLMKLLQGKQSTHTTSVAISATWFKKTAPEQWQMRFKDDSCFWEFVNALFNTNIHSVEKQLRQLSKFDQALAKFIYKPPQNSGVWNLGIRDFQIRSRPCNIQMIGKPPTSKAKASIKMLETQARIHGFSKQASAKPFRNHPLRLKTWALWAISLWVTYVDVTRPLLDQQFCESNPYNSPRENRVIQSILKRTWKTTNLYSPDHLTDFKEYFSKEAASYIPNEDPVRRELYSCGLIDFEEYFSKEAASYIPNEGQLRAEEFG</sequence>
<keyword evidence="2" id="KW-1185">Reference proteome</keyword>